<dbReference type="InterPro" id="IPR009057">
    <property type="entry name" value="Homeodomain-like_sf"/>
</dbReference>
<keyword evidence="1" id="KW-0805">Transcription regulation</keyword>
<dbReference type="InterPro" id="IPR018060">
    <property type="entry name" value="HTH_AraC"/>
</dbReference>
<keyword evidence="2" id="KW-0238">DNA-binding</keyword>
<proteinExistence type="predicted"/>
<gene>
    <name evidence="5" type="ORF">ACFPN2_17105</name>
</gene>
<keyword evidence="3" id="KW-0804">Transcription</keyword>
<sequence>MTTQLQMHDTMPPRAWTRVVAGTPRGLSRRALNRAHSYMAENLGERFTLDDLARQAGVSRFHFARLFRVSTGDSPMAYLLKSRIERAKQMLLQDDRPVCEIAAALGFCDQSHLTRTFRRMTGLTPREFARLHADVD</sequence>
<dbReference type="Gene3D" id="1.10.10.60">
    <property type="entry name" value="Homeodomain-like"/>
    <property type="match status" value="2"/>
</dbReference>
<evidence type="ECO:0000313" key="6">
    <source>
        <dbReference type="Proteomes" id="UP001595904"/>
    </source>
</evidence>
<dbReference type="PROSITE" id="PS00041">
    <property type="entry name" value="HTH_ARAC_FAMILY_1"/>
    <property type="match status" value="1"/>
</dbReference>
<dbReference type="InterPro" id="IPR018062">
    <property type="entry name" value="HTH_AraC-typ_CS"/>
</dbReference>
<evidence type="ECO:0000256" key="1">
    <source>
        <dbReference type="ARBA" id="ARBA00023015"/>
    </source>
</evidence>
<dbReference type="EMBL" id="JBHSDU010000003">
    <property type="protein sequence ID" value="MFC4310816.1"/>
    <property type="molecule type" value="Genomic_DNA"/>
</dbReference>
<dbReference type="Pfam" id="PF12833">
    <property type="entry name" value="HTH_18"/>
    <property type="match status" value="1"/>
</dbReference>
<dbReference type="SMART" id="SM00342">
    <property type="entry name" value="HTH_ARAC"/>
    <property type="match status" value="1"/>
</dbReference>
<keyword evidence="6" id="KW-1185">Reference proteome</keyword>
<comment type="caution">
    <text evidence="5">The sequence shown here is derived from an EMBL/GenBank/DDBJ whole genome shotgun (WGS) entry which is preliminary data.</text>
</comment>
<feature type="domain" description="HTH araC/xylS-type" evidence="4">
    <location>
        <begin position="33"/>
        <end position="131"/>
    </location>
</feature>
<dbReference type="SUPFAM" id="SSF46689">
    <property type="entry name" value="Homeodomain-like"/>
    <property type="match status" value="2"/>
</dbReference>
<dbReference type="PROSITE" id="PS01124">
    <property type="entry name" value="HTH_ARAC_FAMILY_2"/>
    <property type="match status" value="1"/>
</dbReference>
<evidence type="ECO:0000256" key="2">
    <source>
        <dbReference type="ARBA" id="ARBA00023125"/>
    </source>
</evidence>
<reference evidence="6" key="1">
    <citation type="journal article" date="2019" name="Int. J. Syst. Evol. Microbiol.">
        <title>The Global Catalogue of Microorganisms (GCM) 10K type strain sequencing project: providing services to taxonomists for standard genome sequencing and annotation.</title>
        <authorList>
            <consortium name="The Broad Institute Genomics Platform"/>
            <consortium name="The Broad Institute Genome Sequencing Center for Infectious Disease"/>
            <person name="Wu L."/>
            <person name="Ma J."/>
        </authorList>
    </citation>
    <scope>NUCLEOTIDE SEQUENCE [LARGE SCALE GENOMIC DNA]</scope>
    <source>
        <strain evidence="6">CGMCC 1.10759</strain>
    </source>
</reference>
<dbReference type="RefSeq" id="WP_380598630.1">
    <property type="nucleotide sequence ID" value="NZ_JBHSDU010000003.1"/>
</dbReference>
<dbReference type="PANTHER" id="PTHR46796:SF6">
    <property type="entry name" value="ARAC SUBFAMILY"/>
    <property type="match status" value="1"/>
</dbReference>
<dbReference type="InterPro" id="IPR050204">
    <property type="entry name" value="AraC_XylS_family_regulators"/>
</dbReference>
<evidence type="ECO:0000256" key="3">
    <source>
        <dbReference type="ARBA" id="ARBA00023163"/>
    </source>
</evidence>
<protein>
    <submittedName>
        <fullName evidence="5">Helix-turn-helix domain-containing protein</fullName>
    </submittedName>
</protein>
<dbReference type="PANTHER" id="PTHR46796">
    <property type="entry name" value="HTH-TYPE TRANSCRIPTIONAL ACTIVATOR RHAS-RELATED"/>
    <property type="match status" value="1"/>
</dbReference>
<accession>A0ABV8ST54</accession>
<name>A0ABV8ST54_9GAMM</name>
<evidence type="ECO:0000259" key="4">
    <source>
        <dbReference type="PROSITE" id="PS01124"/>
    </source>
</evidence>
<dbReference type="Proteomes" id="UP001595904">
    <property type="component" value="Unassembled WGS sequence"/>
</dbReference>
<organism evidence="5 6">
    <name type="scientific">Steroidobacter flavus</name>
    <dbReference type="NCBI Taxonomy" id="1842136"/>
    <lineage>
        <taxon>Bacteria</taxon>
        <taxon>Pseudomonadati</taxon>
        <taxon>Pseudomonadota</taxon>
        <taxon>Gammaproteobacteria</taxon>
        <taxon>Steroidobacterales</taxon>
        <taxon>Steroidobacteraceae</taxon>
        <taxon>Steroidobacter</taxon>
    </lineage>
</organism>
<evidence type="ECO:0000313" key="5">
    <source>
        <dbReference type="EMBL" id="MFC4310816.1"/>
    </source>
</evidence>